<comment type="caution">
    <text evidence="2">The sequence shown here is derived from an EMBL/GenBank/DDBJ whole genome shotgun (WGS) entry which is preliminary data.</text>
</comment>
<keyword evidence="1" id="KW-1133">Transmembrane helix</keyword>
<dbReference type="AlphaFoldDB" id="A0A2V2YC55"/>
<organism evidence="2 3">
    <name type="scientific">Paenibacillus cellulosilyticus</name>
    <dbReference type="NCBI Taxonomy" id="375489"/>
    <lineage>
        <taxon>Bacteria</taxon>
        <taxon>Bacillati</taxon>
        <taxon>Bacillota</taxon>
        <taxon>Bacilli</taxon>
        <taxon>Bacillales</taxon>
        <taxon>Paenibacillaceae</taxon>
        <taxon>Paenibacillus</taxon>
    </lineage>
</organism>
<accession>A0A2V2YC55</accession>
<keyword evidence="3" id="KW-1185">Reference proteome</keyword>
<dbReference type="OrthoDB" id="2581386at2"/>
<sequence length="399" mass="45379">MFKKYSVTFVVIAFVIVGIGMYTASGWKNNGRPDFKLVAVEGDASIGNRLAVQGYYYYTGSGVTSTSLKIGQQKTTYEDNRRHFQWFTGDDAYENFGDTKQKRRFMKGKYPYGLFVDEPNMLGYAYSHQVDGHWELEVGALNKETNEDADFELDLPERDGTAYWNTDMIHGVDASSIRIYMTRYEDFQFGDEQQVNRISKLIRLDIDLKKQSITKETDMTAELPGYDPNPLHSTNIVSFNEETVIIKDDIRENSSSDPISNYYVYNLTTDSIRPLALHENGKDKSTDSVNIVGTQLARFTVSDGVVYYEAYDLSQVGDPLVNSWKVDAHVWGVSDNVDVRPYDDQTAEISYRHDEANAYIRGIAIVDIVTGKITYRGEVQTDGSEEEQQSKLRRLSLGF</sequence>
<keyword evidence="1" id="KW-0812">Transmembrane</keyword>
<dbReference type="Proteomes" id="UP000246635">
    <property type="component" value="Unassembled WGS sequence"/>
</dbReference>
<evidence type="ECO:0000256" key="1">
    <source>
        <dbReference type="SAM" id="Phobius"/>
    </source>
</evidence>
<evidence type="ECO:0000313" key="3">
    <source>
        <dbReference type="Proteomes" id="UP000246635"/>
    </source>
</evidence>
<name>A0A2V2YC55_9BACL</name>
<gene>
    <name evidence="2" type="ORF">DFQ01_14626</name>
</gene>
<proteinExistence type="predicted"/>
<reference evidence="2 3" key="1">
    <citation type="submission" date="2018-05" db="EMBL/GenBank/DDBJ databases">
        <title>Genomic Encyclopedia of Type Strains, Phase III (KMG-III): the genomes of soil and plant-associated and newly described type strains.</title>
        <authorList>
            <person name="Whitman W."/>
        </authorList>
    </citation>
    <scope>NUCLEOTIDE SEQUENCE [LARGE SCALE GENOMIC DNA]</scope>
    <source>
        <strain evidence="2 3">CECT 5696</strain>
    </source>
</reference>
<feature type="transmembrane region" description="Helical" evidence="1">
    <location>
        <begin position="7"/>
        <end position="27"/>
    </location>
</feature>
<dbReference type="EMBL" id="QGTQ01000046">
    <property type="protein sequence ID" value="PWV89400.1"/>
    <property type="molecule type" value="Genomic_DNA"/>
</dbReference>
<protein>
    <submittedName>
        <fullName evidence="2">Uncharacterized protein</fullName>
    </submittedName>
</protein>
<keyword evidence="1" id="KW-0472">Membrane</keyword>
<dbReference type="RefSeq" id="WP_110047532.1">
    <property type="nucleotide sequence ID" value="NZ_CP054609.1"/>
</dbReference>
<evidence type="ECO:0000313" key="2">
    <source>
        <dbReference type="EMBL" id="PWV89400.1"/>
    </source>
</evidence>